<protein>
    <submittedName>
        <fullName evidence="2">Uncharacterized protein</fullName>
    </submittedName>
</protein>
<comment type="caution">
    <text evidence="2">The sequence shown here is derived from an EMBL/GenBank/DDBJ whole genome shotgun (WGS) entry which is preliminary data.</text>
</comment>
<organism evidence="2 3">
    <name type="scientific">Saccharopolyspora phatthalungensis</name>
    <dbReference type="NCBI Taxonomy" id="664693"/>
    <lineage>
        <taxon>Bacteria</taxon>
        <taxon>Bacillati</taxon>
        <taxon>Actinomycetota</taxon>
        <taxon>Actinomycetes</taxon>
        <taxon>Pseudonocardiales</taxon>
        <taxon>Pseudonocardiaceae</taxon>
        <taxon>Saccharopolyspora</taxon>
    </lineage>
</organism>
<keyword evidence="3" id="KW-1185">Reference proteome</keyword>
<sequence>MDAVAVLMMLIVCVIAGSAMWLAIQNSGDTQDIRTLTVAHDSTPPLTAFEATIGALAAGIVAAHFIVRLSLDEIRERRAERRRARQR</sequence>
<dbReference type="Proteomes" id="UP000584374">
    <property type="component" value="Unassembled WGS sequence"/>
</dbReference>
<proteinExistence type="predicted"/>
<evidence type="ECO:0000313" key="2">
    <source>
        <dbReference type="EMBL" id="MBB5155093.1"/>
    </source>
</evidence>
<gene>
    <name evidence="2" type="ORF">BJ970_002627</name>
</gene>
<feature type="transmembrane region" description="Helical" evidence="1">
    <location>
        <begin position="51"/>
        <end position="71"/>
    </location>
</feature>
<keyword evidence="1" id="KW-0472">Membrane</keyword>
<evidence type="ECO:0000256" key="1">
    <source>
        <dbReference type="SAM" id="Phobius"/>
    </source>
</evidence>
<reference evidence="2 3" key="1">
    <citation type="submission" date="2020-08" db="EMBL/GenBank/DDBJ databases">
        <title>Sequencing the genomes of 1000 actinobacteria strains.</title>
        <authorList>
            <person name="Klenk H.-P."/>
        </authorList>
    </citation>
    <scope>NUCLEOTIDE SEQUENCE [LARGE SCALE GENOMIC DNA]</scope>
    <source>
        <strain evidence="2 3">DSM 45584</strain>
    </source>
</reference>
<keyword evidence="1" id="KW-0812">Transmembrane</keyword>
<keyword evidence="1" id="KW-1133">Transmembrane helix</keyword>
<feature type="transmembrane region" description="Helical" evidence="1">
    <location>
        <begin position="5"/>
        <end position="24"/>
    </location>
</feature>
<name>A0A840QDP8_9PSEU</name>
<dbReference type="RefSeq" id="WP_184726496.1">
    <property type="nucleotide sequence ID" value="NZ_JACHIW010000001.1"/>
</dbReference>
<dbReference type="AlphaFoldDB" id="A0A840QDP8"/>
<accession>A0A840QDP8</accession>
<evidence type="ECO:0000313" key="3">
    <source>
        <dbReference type="Proteomes" id="UP000584374"/>
    </source>
</evidence>
<dbReference type="EMBL" id="JACHIW010000001">
    <property type="protein sequence ID" value="MBB5155093.1"/>
    <property type="molecule type" value="Genomic_DNA"/>
</dbReference>